<dbReference type="OrthoDB" id="5984008at2759"/>
<accession>A0A3S5CJ63</accession>
<dbReference type="AlphaFoldDB" id="A0A3S5CJ63"/>
<name>A0A3S5CJ63_9PLAT</name>
<dbReference type="EMBL" id="CAAALY010076263">
    <property type="protein sequence ID" value="VEL25793.1"/>
    <property type="molecule type" value="Genomic_DNA"/>
</dbReference>
<evidence type="ECO:0000313" key="1">
    <source>
        <dbReference type="EMBL" id="VEL25793.1"/>
    </source>
</evidence>
<evidence type="ECO:0000313" key="2">
    <source>
        <dbReference type="Proteomes" id="UP000784294"/>
    </source>
</evidence>
<dbReference type="Gene3D" id="3.40.50.2300">
    <property type="match status" value="1"/>
</dbReference>
<dbReference type="SUPFAM" id="SSF53822">
    <property type="entry name" value="Periplasmic binding protein-like I"/>
    <property type="match status" value="1"/>
</dbReference>
<protein>
    <submittedName>
        <fullName evidence="1">Uncharacterized protein</fullName>
    </submittedName>
</protein>
<dbReference type="Proteomes" id="UP000784294">
    <property type="component" value="Unassembled WGS sequence"/>
</dbReference>
<gene>
    <name evidence="1" type="ORF">PXEA_LOCUS19233</name>
</gene>
<organism evidence="1 2">
    <name type="scientific">Protopolystoma xenopodis</name>
    <dbReference type="NCBI Taxonomy" id="117903"/>
    <lineage>
        <taxon>Eukaryota</taxon>
        <taxon>Metazoa</taxon>
        <taxon>Spiralia</taxon>
        <taxon>Lophotrochozoa</taxon>
        <taxon>Platyhelminthes</taxon>
        <taxon>Monogenea</taxon>
        <taxon>Polyopisthocotylea</taxon>
        <taxon>Polystomatidea</taxon>
        <taxon>Polystomatidae</taxon>
        <taxon>Protopolystoma</taxon>
    </lineage>
</organism>
<proteinExistence type="predicted"/>
<comment type="caution">
    <text evidence="1">The sequence shown here is derived from an EMBL/GenBank/DDBJ whole genome shotgun (WGS) entry which is preliminary data.</text>
</comment>
<dbReference type="InterPro" id="IPR028082">
    <property type="entry name" value="Peripla_BP_I"/>
</dbReference>
<keyword evidence="2" id="KW-1185">Reference proteome</keyword>
<sequence length="92" mass="10185">MELSPNALQSTKQVCELFANSRGRTFALIVSHPPDLPMAPPLSASFICSFYSLPLIGISARHSVFSDKYSHASFLRTVPPFNKPRSFRLSNS</sequence>
<reference evidence="1" key="1">
    <citation type="submission" date="2018-11" db="EMBL/GenBank/DDBJ databases">
        <authorList>
            <consortium name="Pathogen Informatics"/>
        </authorList>
    </citation>
    <scope>NUCLEOTIDE SEQUENCE</scope>
</reference>